<dbReference type="InterPro" id="IPR045863">
    <property type="entry name" value="CorA_TM1_TM2"/>
</dbReference>
<dbReference type="NCBIfam" id="TIGR00383">
    <property type="entry name" value="corA"/>
    <property type="match status" value="1"/>
</dbReference>
<evidence type="ECO:0000313" key="10">
    <source>
        <dbReference type="Proteomes" id="UP001302349"/>
    </source>
</evidence>
<dbReference type="InterPro" id="IPR045861">
    <property type="entry name" value="CorA_cytoplasmic_dom"/>
</dbReference>
<dbReference type="EMBL" id="CP136051">
    <property type="protein sequence ID" value="WOK06902.1"/>
    <property type="molecule type" value="Genomic_DNA"/>
</dbReference>
<dbReference type="Pfam" id="PF01544">
    <property type="entry name" value="CorA"/>
    <property type="match status" value="1"/>
</dbReference>
<gene>
    <name evidence="8 9" type="primary">corA</name>
    <name evidence="9" type="ORF">RT717_27925</name>
</gene>
<dbReference type="RefSeq" id="WP_317489595.1">
    <property type="nucleotide sequence ID" value="NZ_CP136051.1"/>
</dbReference>
<keyword evidence="3 8" id="KW-0813">Transport</keyword>
<comment type="subcellular location">
    <subcellularLocation>
        <location evidence="1">Cell membrane</location>
        <topology evidence="1">Multi-pass membrane protein</topology>
    </subcellularLocation>
    <subcellularLocation>
        <location evidence="8">Membrane</location>
        <topology evidence="8">Multi-pass membrane protein</topology>
    </subcellularLocation>
</comment>
<dbReference type="InterPro" id="IPR004488">
    <property type="entry name" value="Mg/Co-transport_prot_CorA"/>
</dbReference>
<keyword evidence="8" id="KW-0460">Magnesium</keyword>
<evidence type="ECO:0000256" key="3">
    <source>
        <dbReference type="ARBA" id="ARBA00022448"/>
    </source>
</evidence>
<name>A0ABZ0IPE2_9BACT</name>
<dbReference type="CDD" id="cd12828">
    <property type="entry name" value="TmCorA-like_1"/>
    <property type="match status" value="1"/>
</dbReference>
<feature type="transmembrane region" description="Helical" evidence="8">
    <location>
        <begin position="298"/>
        <end position="318"/>
    </location>
</feature>
<dbReference type="Gene3D" id="1.20.58.340">
    <property type="entry name" value="Magnesium transport protein CorA, transmembrane region"/>
    <property type="match status" value="2"/>
</dbReference>
<evidence type="ECO:0000256" key="8">
    <source>
        <dbReference type="RuleBase" id="RU362010"/>
    </source>
</evidence>
<comment type="similarity">
    <text evidence="2 8">Belongs to the CorA metal ion transporter (MIT) (TC 1.A.35) family.</text>
</comment>
<evidence type="ECO:0000256" key="7">
    <source>
        <dbReference type="ARBA" id="ARBA00023136"/>
    </source>
</evidence>
<evidence type="ECO:0000256" key="4">
    <source>
        <dbReference type="ARBA" id="ARBA00022475"/>
    </source>
</evidence>
<evidence type="ECO:0000256" key="2">
    <source>
        <dbReference type="ARBA" id="ARBA00009765"/>
    </source>
</evidence>
<dbReference type="PANTHER" id="PTHR46494:SF1">
    <property type="entry name" value="CORA FAMILY METAL ION TRANSPORTER (EUROFUNG)"/>
    <property type="match status" value="1"/>
</dbReference>
<evidence type="ECO:0000256" key="1">
    <source>
        <dbReference type="ARBA" id="ARBA00004651"/>
    </source>
</evidence>
<sequence>MITLIQYNDPGYTTRDGLSPAEASKLVKPDHINWFDVEITNKILVEDTAQFFGIHHLMAEDIQNLEQLPKFEVFDKYLFFTLKMLVFNPDANKITQEHLSIVMGEDLIITFQEGLPGDVFDELRNRIALAKGRIRKYGADYLFYNIIDSVVDNYMIIMERLRDKIEKLEAEIIKDPSFHVVEEIMEIKKEINTLRKYTLPLRDALNKMRVEGSHFIQKTSVNYFQDVADHIHYLISSFETSREMLKDIMDLHLSNLSNDMNKVMKTLTVVAAIFIPLTFIAGVYGMNFKYMPELDSPYGYPMLWTFMIVSSVVMVVYMKHKKWL</sequence>
<dbReference type="InterPro" id="IPR002523">
    <property type="entry name" value="MgTranspt_CorA/ZnTranspt_ZntB"/>
</dbReference>
<dbReference type="Proteomes" id="UP001302349">
    <property type="component" value="Chromosome"/>
</dbReference>
<keyword evidence="8" id="KW-0406">Ion transport</keyword>
<proteinExistence type="inferred from homology"/>
<keyword evidence="10" id="KW-1185">Reference proteome</keyword>
<dbReference type="PANTHER" id="PTHR46494">
    <property type="entry name" value="CORA FAMILY METAL ION TRANSPORTER (EUROFUNG)"/>
    <property type="match status" value="1"/>
</dbReference>
<organism evidence="9 10">
    <name type="scientific">Imperialibacter roseus</name>
    <dbReference type="NCBI Taxonomy" id="1324217"/>
    <lineage>
        <taxon>Bacteria</taxon>
        <taxon>Pseudomonadati</taxon>
        <taxon>Bacteroidota</taxon>
        <taxon>Cytophagia</taxon>
        <taxon>Cytophagales</taxon>
        <taxon>Flammeovirgaceae</taxon>
        <taxon>Imperialibacter</taxon>
    </lineage>
</organism>
<comment type="function">
    <text evidence="8">Mediates influx of magnesium ions.</text>
</comment>
<evidence type="ECO:0000256" key="6">
    <source>
        <dbReference type="ARBA" id="ARBA00022989"/>
    </source>
</evidence>
<evidence type="ECO:0000256" key="5">
    <source>
        <dbReference type="ARBA" id="ARBA00022692"/>
    </source>
</evidence>
<dbReference type="Gene3D" id="3.30.460.20">
    <property type="entry name" value="CorA soluble domain-like"/>
    <property type="match status" value="1"/>
</dbReference>
<protein>
    <recommendedName>
        <fullName evidence="8">Magnesium transport protein CorA</fullName>
    </recommendedName>
</protein>
<keyword evidence="7 8" id="KW-0472">Membrane</keyword>
<keyword evidence="4 8" id="KW-1003">Cell membrane</keyword>
<reference evidence="9 10" key="1">
    <citation type="journal article" date="2023" name="Microbiol. Resour. Announc.">
        <title>Complete Genome Sequence of Imperialibacter roseus strain P4T.</title>
        <authorList>
            <person name="Tizabi D.R."/>
            <person name="Bachvaroff T."/>
            <person name="Hill R.T."/>
        </authorList>
    </citation>
    <scope>NUCLEOTIDE SEQUENCE [LARGE SCALE GENOMIC DNA]</scope>
    <source>
        <strain evidence="9 10">P4T</strain>
    </source>
</reference>
<feature type="transmembrane region" description="Helical" evidence="8">
    <location>
        <begin position="267"/>
        <end position="286"/>
    </location>
</feature>
<dbReference type="SUPFAM" id="SSF143865">
    <property type="entry name" value="CorA soluble domain-like"/>
    <property type="match status" value="1"/>
</dbReference>
<keyword evidence="5 8" id="KW-0812">Transmembrane</keyword>
<evidence type="ECO:0000313" key="9">
    <source>
        <dbReference type="EMBL" id="WOK06902.1"/>
    </source>
</evidence>
<dbReference type="SUPFAM" id="SSF144083">
    <property type="entry name" value="Magnesium transport protein CorA, transmembrane region"/>
    <property type="match status" value="1"/>
</dbReference>
<accession>A0ABZ0IPE2</accession>
<keyword evidence="6 8" id="KW-1133">Transmembrane helix</keyword>